<dbReference type="EMBL" id="GBRH01208851">
    <property type="protein sequence ID" value="JAD89044.1"/>
    <property type="molecule type" value="Transcribed_RNA"/>
</dbReference>
<reference evidence="1" key="1">
    <citation type="submission" date="2014-09" db="EMBL/GenBank/DDBJ databases">
        <authorList>
            <person name="Magalhaes I.L.F."/>
            <person name="Oliveira U."/>
            <person name="Santos F.R."/>
            <person name="Vidigal T.H.D.A."/>
            <person name="Brescovit A.D."/>
            <person name="Santos A.J."/>
        </authorList>
    </citation>
    <scope>NUCLEOTIDE SEQUENCE</scope>
    <source>
        <tissue evidence="1">Shoot tissue taken approximately 20 cm above the soil surface</tissue>
    </source>
</reference>
<name>A0A0A9DKC6_ARUDO</name>
<reference evidence="1" key="2">
    <citation type="journal article" date="2015" name="Data Brief">
        <title>Shoot transcriptome of the giant reed, Arundo donax.</title>
        <authorList>
            <person name="Barrero R.A."/>
            <person name="Guerrero F.D."/>
            <person name="Moolhuijzen P."/>
            <person name="Goolsby J.A."/>
            <person name="Tidwell J."/>
            <person name="Bellgard S.E."/>
            <person name="Bellgard M.I."/>
        </authorList>
    </citation>
    <scope>NUCLEOTIDE SEQUENCE</scope>
    <source>
        <tissue evidence="1">Shoot tissue taken approximately 20 cm above the soil surface</tissue>
    </source>
</reference>
<evidence type="ECO:0000313" key="1">
    <source>
        <dbReference type="EMBL" id="JAD89044.1"/>
    </source>
</evidence>
<protein>
    <submittedName>
        <fullName evidence="1">Uncharacterized protein</fullName>
    </submittedName>
</protein>
<sequence>MVGNKRNRNTTLVVQKIQTSSTSLANNSGVDANCNRQNMDACYV</sequence>
<dbReference type="AlphaFoldDB" id="A0A0A9DKC6"/>
<accession>A0A0A9DKC6</accession>
<proteinExistence type="predicted"/>
<organism evidence="1">
    <name type="scientific">Arundo donax</name>
    <name type="common">Giant reed</name>
    <name type="synonym">Donax arundinaceus</name>
    <dbReference type="NCBI Taxonomy" id="35708"/>
    <lineage>
        <taxon>Eukaryota</taxon>
        <taxon>Viridiplantae</taxon>
        <taxon>Streptophyta</taxon>
        <taxon>Embryophyta</taxon>
        <taxon>Tracheophyta</taxon>
        <taxon>Spermatophyta</taxon>
        <taxon>Magnoliopsida</taxon>
        <taxon>Liliopsida</taxon>
        <taxon>Poales</taxon>
        <taxon>Poaceae</taxon>
        <taxon>PACMAD clade</taxon>
        <taxon>Arundinoideae</taxon>
        <taxon>Arundineae</taxon>
        <taxon>Arundo</taxon>
    </lineage>
</organism>